<proteinExistence type="inferred from homology"/>
<reference evidence="2" key="2">
    <citation type="journal article" date="2023" name="Science">
        <title>Genomic signatures of disease resistance in endangered staghorn corals.</title>
        <authorList>
            <person name="Vollmer S.V."/>
            <person name="Selwyn J.D."/>
            <person name="Despard B.A."/>
            <person name="Roesel C.L."/>
        </authorList>
    </citation>
    <scope>NUCLEOTIDE SEQUENCE</scope>
    <source>
        <strain evidence="2">K2</strain>
    </source>
</reference>
<reference evidence="2" key="1">
    <citation type="journal article" date="2023" name="G3 (Bethesda)">
        <title>Whole genome assembly and annotation of the endangered Caribbean coral Acropora cervicornis.</title>
        <authorList>
            <person name="Selwyn J.D."/>
            <person name="Vollmer S.V."/>
        </authorList>
    </citation>
    <scope>NUCLEOTIDE SEQUENCE</scope>
    <source>
        <strain evidence="2">K2</strain>
    </source>
</reference>
<keyword evidence="3" id="KW-1185">Reference proteome</keyword>
<dbReference type="InterPro" id="IPR016024">
    <property type="entry name" value="ARM-type_fold"/>
</dbReference>
<dbReference type="InterPro" id="IPR018870">
    <property type="entry name" value="Tti2"/>
</dbReference>
<dbReference type="AlphaFoldDB" id="A0AAD9V8Z8"/>
<dbReference type="PANTHER" id="PTHR32226:SF2">
    <property type="entry name" value="TELO2-INTERACTING PROTEIN 2"/>
    <property type="match status" value="1"/>
</dbReference>
<evidence type="ECO:0000313" key="2">
    <source>
        <dbReference type="EMBL" id="KAK2565367.1"/>
    </source>
</evidence>
<dbReference type="EMBL" id="JARQWQ010000020">
    <property type="protein sequence ID" value="KAK2565367.1"/>
    <property type="molecule type" value="Genomic_DNA"/>
</dbReference>
<dbReference type="Proteomes" id="UP001249851">
    <property type="component" value="Unassembled WGS sequence"/>
</dbReference>
<name>A0AAD9V8Z8_ACRCE</name>
<dbReference type="GO" id="GO:0005829">
    <property type="term" value="C:cytosol"/>
    <property type="evidence" value="ECO:0007669"/>
    <property type="project" value="TreeGrafter"/>
</dbReference>
<evidence type="ECO:0000313" key="3">
    <source>
        <dbReference type="Proteomes" id="UP001249851"/>
    </source>
</evidence>
<dbReference type="PANTHER" id="PTHR32226">
    <property type="entry name" value="TELO2-INTERACTING PROTEIN 2"/>
    <property type="match status" value="1"/>
</dbReference>
<protein>
    <submittedName>
        <fullName evidence="2">TELO2-interacting protein 2</fullName>
    </submittedName>
</protein>
<comment type="caution">
    <text evidence="2">The sequence shown here is derived from an EMBL/GenBank/DDBJ whole genome shotgun (WGS) entry which is preliminary data.</text>
</comment>
<gene>
    <name evidence="2" type="ORF">P5673_011339</name>
</gene>
<comment type="similarity">
    <text evidence="1">Belongs to the TTI2 family.</text>
</comment>
<dbReference type="GO" id="GO:0005634">
    <property type="term" value="C:nucleus"/>
    <property type="evidence" value="ECO:0007669"/>
    <property type="project" value="TreeGrafter"/>
</dbReference>
<organism evidence="2 3">
    <name type="scientific">Acropora cervicornis</name>
    <name type="common">Staghorn coral</name>
    <dbReference type="NCBI Taxonomy" id="6130"/>
    <lineage>
        <taxon>Eukaryota</taxon>
        <taxon>Metazoa</taxon>
        <taxon>Cnidaria</taxon>
        <taxon>Anthozoa</taxon>
        <taxon>Hexacorallia</taxon>
        <taxon>Scleractinia</taxon>
        <taxon>Astrocoeniina</taxon>
        <taxon>Acroporidae</taxon>
        <taxon>Acropora</taxon>
    </lineage>
</organism>
<evidence type="ECO:0000256" key="1">
    <source>
        <dbReference type="ARBA" id="ARBA00034736"/>
    </source>
</evidence>
<dbReference type="Pfam" id="PF10521">
    <property type="entry name" value="Tti2"/>
    <property type="match status" value="1"/>
</dbReference>
<dbReference type="SUPFAM" id="SSF48371">
    <property type="entry name" value="ARM repeat"/>
    <property type="match status" value="1"/>
</dbReference>
<dbReference type="GO" id="GO:0110078">
    <property type="term" value="C:TTT Hsp90 cochaperone complex"/>
    <property type="evidence" value="ECO:0007669"/>
    <property type="project" value="InterPro"/>
</dbReference>
<sequence>MVDETTSGEFCKILRMFLCDGQFSEVKALLEKGELLALVDEKYSAWLKSQNSIVQSFENSQEILHHKEKTVAIFEALVQCCQTIISGGEGWGKEEIIHHKEQVSVALTACKYLLSSLYKRVQERDTATAHSYWKFVIKKVACCLVFLCASNSEEHSWTSPESRLLACGTEISVLEILSFICIHCHCSSIAELLTGDSKIYPCGDFTDQFTLEDTSAQWQVFPSGLFSHVFDYLRPNLLKETWKKSPMACPALVWCTMQLKYPYVSDHFGKLMSPLLLLIDDYEVKNKVMGLRCVRHIVENMNSAELGWFGRADVFYEAVQRHLYTSEPSVVTALYPCLISILKVVEFSPTKPKFGRKTNKCDSIFQTVLTSMEFESKIAIRRVCSRHLKHFIQHMGITTLRHFKRLLRVIFSYLEVSDYPNEEARLEILDTLHTTMVYAWPRIPHHSSSILKSLLKLQVDVKDSAPHLTAQG</sequence>
<accession>A0AAD9V8Z8</accession>